<dbReference type="SMART" id="SM00839">
    <property type="entry name" value="ELFV_dehydrog"/>
    <property type="match status" value="1"/>
</dbReference>
<comment type="similarity">
    <text evidence="1 4 8">Belongs to the Glu/Leu/Phe/Val dehydrogenases family.</text>
</comment>
<evidence type="ECO:0000259" key="9">
    <source>
        <dbReference type="SMART" id="SM00839"/>
    </source>
</evidence>
<dbReference type="RefSeq" id="WP_350344071.1">
    <property type="nucleotide sequence ID" value="NZ_CP158367.1"/>
</dbReference>
<dbReference type="InterPro" id="IPR033524">
    <property type="entry name" value="Glu/Leu/Phe/Val_DH_AS"/>
</dbReference>
<reference evidence="10" key="1">
    <citation type="journal article" date="2013" name="Extremophiles">
        <title>Proteinivorax tanatarense gen. nov., sp. nov., an anaerobic, haloalkaliphilic, proteolytic bacterium isolated from a decaying algal bloom, and proposal of Proteinivoraceae fam. nov.</title>
        <authorList>
            <person name="Kevbrin V."/>
            <person name="Boltyanskaya Y."/>
            <person name="Zhilina T."/>
            <person name="Kolganova T."/>
            <person name="Lavrentjeva E."/>
            <person name="Kuznetsov B."/>
        </authorList>
    </citation>
    <scope>NUCLEOTIDE SEQUENCE</scope>
    <source>
        <strain evidence="10">Z-910T</strain>
    </source>
</reference>
<dbReference type="PANTHER" id="PTHR11606">
    <property type="entry name" value="GLUTAMATE DEHYDROGENASE"/>
    <property type="match status" value="1"/>
</dbReference>
<dbReference type="EMBL" id="CP158367">
    <property type="protein sequence ID" value="XBX75326.1"/>
    <property type="molecule type" value="Genomic_DNA"/>
</dbReference>
<dbReference type="PANTHER" id="PTHR11606:SF13">
    <property type="entry name" value="GLUTAMATE DEHYDROGENASE 1, MITOCHONDRIAL"/>
    <property type="match status" value="1"/>
</dbReference>
<dbReference type="GO" id="GO:0004352">
    <property type="term" value="F:glutamate dehydrogenase (NAD+) activity"/>
    <property type="evidence" value="ECO:0007669"/>
    <property type="project" value="TreeGrafter"/>
</dbReference>
<dbReference type="Pfam" id="PF02812">
    <property type="entry name" value="ELFV_dehydrog_N"/>
    <property type="match status" value="1"/>
</dbReference>
<dbReference type="Gene3D" id="3.40.50.10860">
    <property type="entry name" value="Leucine Dehydrogenase, chain A, domain 1"/>
    <property type="match status" value="1"/>
</dbReference>
<keyword evidence="6" id="KW-0547">Nucleotide-binding</keyword>
<dbReference type="GO" id="GO:0006538">
    <property type="term" value="P:L-glutamate catabolic process"/>
    <property type="evidence" value="ECO:0007669"/>
    <property type="project" value="TreeGrafter"/>
</dbReference>
<protein>
    <recommendedName>
        <fullName evidence="2 4">Glutamate dehydrogenase</fullName>
    </recommendedName>
</protein>
<evidence type="ECO:0000256" key="1">
    <source>
        <dbReference type="ARBA" id="ARBA00006382"/>
    </source>
</evidence>
<evidence type="ECO:0000256" key="2">
    <source>
        <dbReference type="ARBA" id="ARBA00012896"/>
    </source>
</evidence>
<gene>
    <name evidence="10" type="ORF">PRVXT_000444</name>
</gene>
<dbReference type="InterPro" id="IPR046346">
    <property type="entry name" value="Aminoacid_DH-like_N_sf"/>
</dbReference>
<dbReference type="FunFam" id="3.40.50.10860:FF:000003">
    <property type="entry name" value="Glutamate dehydrogenase"/>
    <property type="match status" value="1"/>
</dbReference>
<evidence type="ECO:0000256" key="3">
    <source>
        <dbReference type="ARBA" id="ARBA00023002"/>
    </source>
</evidence>
<reference evidence="10" key="2">
    <citation type="submission" date="2024-06" db="EMBL/GenBank/DDBJ databases">
        <authorList>
            <person name="Petrova K.O."/>
            <person name="Toshchakov S.V."/>
            <person name="Boltjanskaja Y.V."/>
            <person name="Kevbrin V."/>
        </authorList>
    </citation>
    <scope>NUCLEOTIDE SEQUENCE</scope>
    <source>
        <strain evidence="10">Z-910T</strain>
    </source>
</reference>
<evidence type="ECO:0000313" key="10">
    <source>
        <dbReference type="EMBL" id="XBX75326.1"/>
    </source>
</evidence>
<feature type="site" description="Important for catalysis" evidence="7">
    <location>
        <position position="145"/>
    </location>
</feature>
<organism evidence="10">
    <name type="scientific">Proteinivorax tanatarense</name>
    <dbReference type="NCBI Taxonomy" id="1260629"/>
    <lineage>
        <taxon>Bacteria</taxon>
        <taxon>Bacillati</taxon>
        <taxon>Bacillota</taxon>
        <taxon>Clostridia</taxon>
        <taxon>Eubacteriales</taxon>
        <taxon>Proteinivoracaceae</taxon>
        <taxon>Proteinivorax</taxon>
    </lineage>
</organism>
<evidence type="ECO:0000256" key="6">
    <source>
        <dbReference type="PIRSR" id="PIRSR000185-2"/>
    </source>
</evidence>
<evidence type="ECO:0000256" key="5">
    <source>
        <dbReference type="PIRSR" id="PIRSR000185-1"/>
    </source>
</evidence>
<dbReference type="PROSITE" id="PS00074">
    <property type="entry name" value="GLFV_DEHYDROGENASE"/>
    <property type="match status" value="1"/>
</dbReference>
<evidence type="ECO:0000256" key="4">
    <source>
        <dbReference type="PIRNR" id="PIRNR000185"/>
    </source>
</evidence>
<feature type="active site" description="Proton donor" evidence="5">
    <location>
        <position position="105"/>
    </location>
</feature>
<feature type="binding site" evidence="6">
    <location>
        <position position="220"/>
    </location>
    <ligand>
        <name>NAD(+)</name>
        <dbReference type="ChEBI" id="CHEBI:57540"/>
    </ligand>
</feature>
<dbReference type="InterPro" id="IPR006095">
    <property type="entry name" value="Glu/Leu/Phe/Val/Trp_DH"/>
</dbReference>
<name>A0AAU7VMF8_9FIRM</name>
<dbReference type="AlphaFoldDB" id="A0AAU7VMF8"/>
<dbReference type="SUPFAM" id="SSF53223">
    <property type="entry name" value="Aminoacid dehydrogenase-like, N-terminal domain"/>
    <property type="match status" value="1"/>
</dbReference>
<sequence>MADNNVFLAAQKQIRLACERLGIDMGYYEILKQPKRVIEISIPVRMDDGRIEVYTGYRSQHDDTLGPAKGGVRFHPSVTVDEVKALSMWMTIKCAIVGVPFGGGKGGVNCNPKNLSQREIEEITREYIRGISPIIGSDKDIPAPDVYTNQQVMAWMVDEYSKIKGYTDHGIVTGKPLLLGGSVGRNEATAMGCVITTMEALKKLNMSLDEATVVIQGFGNAGFNLAKILYEAGAKIIGVSDSKGALFNQEGLVPKELLEIKKSKGSVIYGEGEVITNQKLLETKCDVLIPAALENQINEKNACRIKAKIVAEAANGPTTVAASKILNERKILVVPDILASAGGVTVSYFEWVQNRMNYYWTDQQVNEKLEKIMADAFQNIYQMHEEKSVDMREAAFMIAINRVVQGLKLRGL</sequence>
<evidence type="ECO:0000256" key="8">
    <source>
        <dbReference type="RuleBase" id="RU004417"/>
    </source>
</evidence>
<dbReference type="Gene3D" id="3.40.50.720">
    <property type="entry name" value="NAD(P)-binding Rossmann-like Domain"/>
    <property type="match status" value="1"/>
</dbReference>
<dbReference type="InterPro" id="IPR006096">
    <property type="entry name" value="Glu/Leu/Phe/Val/Trp_DH_C"/>
</dbReference>
<accession>A0AAU7VMF8</accession>
<dbReference type="PRINTS" id="PR00082">
    <property type="entry name" value="GLFDHDRGNASE"/>
</dbReference>
<dbReference type="InterPro" id="IPR033922">
    <property type="entry name" value="NAD_bind_Glu_DH"/>
</dbReference>
<dbReference type="Pfam" id="PF00208">
    <property type="entry name" value="ELFV_dehydrog"/>
    <property type="match status" value="1"/>
</dbReference>
<dbReference type="CDD" id="cd01076">
    <property type="entry name" value="NAD_bind_1_Glu_DH"/>
    <property type="match status" value="1"/>
</dbReference>
<evidence type="ECO:0000256" key="7">
    <source>
        <dbReference type="PIRSR" id="PIRSR000185-3"/>
    </source>
</evidence>
<dbReference type="InterPro" id="IPR006097">
    <property type="entry name" value="Glu/Leu/Phe/Val/Trp_DH_dimer"/>
</dbReference>
<keyword evidence="6" id="KW-0520">NAD</keyword>
<proteinExistence type="inferred from homology"/>
<feature type="binding site" evidence="6">
    <location>
        <position position="93"/>
    </location>
    <ligand>
        <name>substrate</name>
    </ligand>
</feature>
<feature type="domain" description="Glutamate/phenylalanine/leucine/valine/L-tryptophan dehydrogenase C-terminal" evidence="9">
    <location>
        <begin position="182"/>
        <end position="411"/>
    </location>
</feature>
<keyword evidence="3 4" id="KW-0560">Oxidoreductase</keyword>
<feature type="binding site" evidence="6">
    <location>
        <position position="189"/>
    </location>
    <ligand>
        <name>NAD(+)</name>
        <dbReference type="ChEBI" id="CHEBI:57540"/>
    </ligand>
</feature>
<dbReference type="InterPro" id="IPR036291">
    <property type="entry name" value="NAD(P)-bd_dom_sf"/>
</dbReference>
<feature type="binding site" evidence="6">
    <location>
        <position position="69"/>
    </location>
    <ligand>
        <name>substrate</name>
    </ligand>
</feature>
<feature type="binding site" evidence="6">
    <location>
        <position position="347"/>
    </location>
    <ligand>
        <name>substrate</name>
    </ligand>
</feature>
<dbReference type="PIRSF" id="PIRSF000185">
    <property type="entry name" value="Glu_DH"/>
    <property type="match status" value="1"/>
</dbReference>
<dbReference type="InterPro" id="IPR014362">
    <property type="entry name" value="Glu_DH"/>
</dbReference>
<dbReference type="GO" id="GO:0000166">
    <property type="term" value="F:nucleotide binding"/>
    <property type="evidence" value="ECO:0007669"/>
    <property type="project" value="UniProtKB-KW"/>
</dbReference>
<dbReference type="SUPFAM" id="SSF51735">
    <property type="entry name" value="NAD(P)-binding Rossmann-fold domains"/>
    <property type="match status" value="1"/>
</dbReference>